<gene>
    <name evidence="2" type="ORF">RJ641_011102</name>
</gene>
<name>A0AAN8V7Q6_9MAGN</name>
<sequence>MAKSPRMQRRPSKNVSPNSSVSSPAKPPINAREKRGRPSTATTSFGPSQPLVSMTMSTHLSSIRTNTENLKVRSSILLTSSNNNSRDHRTNNVYKEDKIIVQHALHHAFSRQ</sequence>
<evidence type="ECO:0000313" key="3">
    <source>
        <dbReference type="Proteomes" id="UP001370490"/>
    </source>
</evidence>
<feature type="compositionally biased region" description="Low complexity" evidence="1">
    <location>
        <begin position="13"/>
        <end position="24"/>
    </location>
</feature>
<proteinExistence type="predicted"/>
<organism evidence="2 3">
    <name type="scientific">Dillenia turbinata</name>
    <dbReference type="NCBI Taxonomy" id="194707"/>
    <lineage>
        <taxon>Eukaryota</taxon>
        <taxon>Viridiplantae</taxon>
        <taxon>Streptophyta</taxon>
        <taxon>Embryophyta</taxon>
        <taxon>Tracheophyta</taxon>
        <taxon>Spermatophyta</taxon>
        <taxon>Magnoliopsida</taxon>
        <taxon>eudicotyledons</taxon>
        <taxon>Gunneridae</taxon>
        <taxon>Pentapetalae</taxon>
        <taxon>Dilleniales</taxon>
        <taxon>Dilleniaceae</taxon>
        <taxon>Dillenia</taxon>
    </lineage>
</organism>
<evidence type="ECO:0000313" key="2">
    <source>
        <dbReference type="EMBL" id="KAK6922798.1"/>
    </source>
</evidence>
<feature type="compositionally biased region" description="Basic residues" evidence="1">
    <location>
        <begin position="1"/>
        <end position="12"/>
    </location>
</feature>
<reference evidence="2 3" key="1">
    <citation type="submission" date="2023-12" db="EMBL/GenBank/DDBJ databases">
        <title>A high-quality genome assembly for Dillenia turbinata (Dilleniales).</title>
        <authorList>
            <person name="Chanderbali A."/>
        </authorList>
    </citation>
    <scope>NUCLEOTIDE SEQUENCE [LARGE SCALE GENOMIC DNA]</scope>
    <source>
        <strain evidence="2">LSX21</strain>
        <tissue evidence="2">Leaf</tissue>
    </source>
</reference>
<feature type="region of interest" description="Disordered" evidence="1">
    <location>
        <begin position="1"/>
        <end position="52"/>
    </location>
</feature>
<comment type="caution">
    <text evidence="2">The sequence shown here is derived from an EMBL/GenBank/DDBJ whole genome shotgun (WGS) entry which is preliminary data.</text>
</comment>
<dbReference type="Proteomes" id="UP001370490">
    <property type="component" value="Unassembled WGS sequence"/>
</dbReference>
<feature type="compositionally biased region" description="Polar residues" evidence="1">
    <location>
        <begin position="39"/>
        <end position="52"/>
    </location>
</feature>
<accession>A0AAN8V7Q6</accession>
<protein>
    <submittedName>
        <fullName evidence="2">Uncharacterized protein</fullName>
    </submittedName>
</protein>
<evidence type="ECO:0000256" key="1">
    <source>
        <dbReference type="SAM" id="MobiDB-lite"/>
    </source>
</evidence>
<keyword evidence="3" id="KW-1185">Reference proteome</keyword>
<dbReference type="AlphaFoldDB" id="A0AAN8V7Q6"/>
<dbReference type="EMBL" id="JBAMMX010000018">
    <property type="protein sequence ID" value="KAK6922798.1"/>
    <property type="molecule type" value="Genomic_DNA"/>
</dbReference>